<feature type="non-terminal residue" evidence="2">
    <location>
        <position position="1"/>
    </location>
</feature>
<feature type="compositionally biased region" description="Basic and acidic residues" evidence="1">
    <location>
        <begin position="30"/>
        <end position="50"/>
    </location>
</feature>
<feature type="compositionally biased region" description="Polar residues" evidence="1">
    <location>
        <begin position="59"/>
        <end position="71"/>
    </location>
</feature>
<dbReference type="EMBL" id="JAWDJR010000001">
    <property type="protein sequence ID" value="KAK9981072.1"/>
    <property type="molecule type" value="Genomic_DNA"/>
</dbReference>
<reference evidence="2 3" key="1">
    <citation type="submission" date="2024-05" db="EMBL/GenBank/DDBJ databases">
        <title>A high-quality chromosomal-level genome assembly of Topmouth culter (Culter alburnus).</title>
        <authorList>
            <person name="Zhao H."/>
        </authorList>
    </citation>
    <scope>NUCLEOTIDE SEQUENCE [LARGE SCALE GENOMIC DNA]</scope>
    <source>
        <strain evidence="2">CATC2023</strain>
        <tissue evidence="2">Muscle</tissue>
    </source>
</reference>
<comment type="caution">
    <text evidence="2">The sequence shown here is derived from an EMBL/GenBank/DDBJ whole genome shotgun (WGS) entry which is preliminary data.</text>
</comment>
<accession>A0AAW2B5F6</accession>
<dbReference type="AlphaFoldDB" id="A0AAW2B5F6"/>
<sequence length="71" mass="8117">KEKKKKKKEEEEEEERECILSDWSAYVRGKGVDREQEKGMEGLGEKKRGLIADFDPGTPSVSKHSQPQALQ</sequence>
<feature type="region of interest" description="Disordered" evidence="1">
    <location>
        <begin position="30"/>
        <end position="71"/>
    </location>
</feature>
<proteinExistence type="predicted"/>
<organism evidence="2 3">
    <name type="scientific">Culter alburnus</name>
    <name type="common">Topmouth culter</name>
    <dbReference type="NCBI Taxonomy" id="194366"/>
    <lineage>
        <taxon>Eukaryota</taxon>
        <taxon>Metazoa</taxon>
        <taxon>Chordata</taxon>
        <taxon>Craniata</taxon>
        <taxon>Vertebrata</taxon>
        <taxon>Euteleostomi</taxon>
        <taxon>Actinopterygii</taxon>
        <taxon>Neopterygii</taxon>
        <taxon>Teleostei</taxon>
        <taxon>Ostariophysi</taxon>
        <taxon>Cypriniformes</taxon>
        <taxon>Xenocyprididae</taxon>
        <taxon>Xenocypridinae</taxon>
        <taxon>Culter</taxon>
    </lineage>
</organism>
<evidence type="ECO:0000313" key="2">
    <source>
        <dbReference type="EMBL" id="KAK9981072.1"/>
    </source>
</evidence>
<evidence type="ECO:0000313" key="3">
    <source>
        <dbReference type="Proteomes" id="UP001479290"/>
    </source>
</evidence>
<keyword evidence="3" id="KW-1185">Reference proteome</keyword>
<gene>
    <name evidence="2" type="ORF">ABG768_000640</name>
</gene>
<protein>
    <submittedName>
        <fullName evidence="2">Uncharacterized protein</fullName>
    </submittedName>
</protein>
<dbReference type="Proteomes" id="UP001479290">
    <property type="component" value="Unassembled WGS sequence"/>
</dbReference>
<evidence type="ECO:0000256" key="1">
    <source>
        <dbReference type="SAM" id="MobiDB-lite"/>
    </source>
</evidence>
<name>A0AAW2B5F6_CULAL</name>